<feature type="compositionally biased region" description="Polar residues" evidence="1">
    <location>
        <begin position="694"/>
        <end position="711"/>
    </location>
</feature>
<keyword evidence="7" id="KW-1185">Reference proteome</keyword>
<feature type="domain" description="SpaA-like prealbumin fold" evidence="5">
    <location>
        <begin position="1192"/>
        <end position="1275"/>
    </location>
</feature>
<evidence type="ECO:0000256" key="2">
    <source>
        <dbReference type="SAM" id="Phobius"/>
    </source>
</evidence>
<dbReference type="InterPro" id="IPR047589">
    <property type="entry name" value="DUF11_rpt"/>
</dbReference>
<feature type="domain" description="SpaA-like prealbumin fold" evidence="5">
    <location>
        <begin position="670"/>
        <end position="763"/>
    </location>
</feature>
<evidence type="ECO:0000256" key="1">
    <source>
        <dbReference type="SAM" id="MobiDB-lite"/>
    </source>
</evidence>
<feature type="domain" description="SpaA-like prealbumin fold" evidence="5">
    <location>
        <begin position="1392"/>
        <end position="1479"/>
    </location>
</feature>
<feature type="compositionally biased region" description="Pro residues" evidence="1">
    <location>
        <begin position="1646"/>
        <end position="1682"/>
    </location>
</feature>
<gene>
    <name evidence="6" type="ORF">SAMN05216199_2550</name>
</gene>
<keyword evidence="2" id="KW-0472">Membrane</keyword>
<feature type="domain" description="SpaA-like prealbumin fold" evidence="5">
    <location>
        <begin position="1292"/>
        <end position="1374"/>
    </location>
</feature>
<proteinExistence type="predicted"/>
<dbReference type="InterPro" id="IPR001434">
    <property type="entry name" value="OmcB-like_DUF11"/>
</dbReference>
<feature type="signal peptide" evidence="3">
    <location>
        <begin position="1"/>
        <end position="18"/>
    </location>
</feature>
<dbReference type="EMBL" id="FOHB01000004">
    <property type="protein sequence ID" value="SES24848.1"/>
    <property type="molecule type" value="Genomic_DNA"/>
</dbReference>
<dbReference type="Pfam" id="PF01345">
    <property type="entry name" value="DUF11"/>
    <property type="match status" value="1"/>
</dbReference>
<evidence type="ECO:0000256" key="3">
    <source>
        <dbReference type="SAM" id="SignalP"/>
    </source>
</evidence>
<name>A0A1H9VTJ9_9MICO</name>
<keyword evidence="2" id="KW-1133">Transmembrane helix</keyword>
<dbReference type="STRING" id="587636.SAMN05216199_2550"/>
<evidence type="ECO:0000313" key="7">
    <source>
        <dbReference type="Proteomes" id="UP000199019"/>
    </source>
</evidence>
<feature type="domain" description="SpaA-like prealbumin fold" evidence="5">
    <location>
        <begin position="472"/>
        <end position="566"/>
    </location>
</feature>
<feature type="region of interest" description="Disordered" evidence="1">
    <location>
        <begin position="694"/>
        <end position="714"/>
    </location>
</feature>
<organism evidence="6 7">
    <name type="scientific">Pedococcus cremeus</name>
    <dbReference type="NCBI Taxonomy" id="587636"/>
    <lineage>
        <taxon>Bacteria</taxon>
        <taxon>Bacillati</taxon>
        <taxon>Actinomycetota</taxon>
        <taxon>Actinomycetes</taxon>
        <taxon>Micrococcales</taxon>
        <taxon>Intrasporangiaceae</taxon>
        <taxon>Pedococcus</taxon>
    </lineage>
</organism>
<dbReference type="Proteomes" id="UP000199019">
    <property type="component" value="Unassembled WGS sequence"/>
</dbReference>
<reference evidence="7" key="1">
    <citation type="submission" date="2016-10" db="EMBL/GenBank/DDBJ databases">
        <authorList>
            <person name="Varghese N."/>
            <person name="Submissions S."/>
        </authorList>
    </citation>
    <scope>NUCLEOTIDE SEQUENCE [LARGE SCALE GENOMIC DNA]</scope>
    <source>
        <strain evidence="7">CGMCC 1.6963</strain>
    </source>
</reference>
<dbReference type="NCBIfam" id="TIGR01451">
    <property type="entry name" value="B_ant_repeat"/>
    <property type="match status" value="1"/>
</dbReference>
<feature type="compositionally biased region" description="Low complexity" evidence="1">
    <location>
        <begin position="1683"/>
        <end position="1700"/>
    </location>
</feature>
<protein>
    <submittedName>
        <fullName evidence="6">Conserved repeat domain-containing protein</fullName>
    </submittedName>
</protein>
<feature type="region of interest" description="Disordered" evidence="1">
    <location>
        <begin position="1639"/>
        <end position="1700"/>
    </location>
</feature>
<feature type="transmembrane region" description="Helical" evidence="2">
    <location>
        <begin position="1709"/>
        <end position="1727"/>
    </location>
</feature>
<keyword evidence="3" id="KW-0732">Signal</keyword>
<dbReference type="GO" id="GO:0005975">
    <property type="term" value="P:carbohydrate metabolic process"/>
    <property type="evidence" value="ECO:0007669"/>
    <property type="project" value="UniProtKB-ARBA"/>
</dbReference>
<feature type="domain" description="DUF11" evidence="4">
    <location>
        <begin position="1520"/>
        <end position="1603"/>
    </location>
</feature>
<dbReference type="Pfam" id="PF17802">
    <property type="entry name" value="SpaA"/>
    <property type="match status" value="11"/>
</dbReference>
<dbReference type="InterPro" id="IPR041033">
    <property type="entry name" value="SpaA_PFL_dom_1"/>
</dbReference>
<evidence type="ECO:0000259" key="5">
    <source>
        <dbReference type="Pfam" id="PF17802"/>
    </source>
</evidence>
<keyword evidence="2" id="KW-0812">Transmembrane</keyword>
<sequence>MAAVVAAMVLTPMQSASAADLGGFEIDGNLTPAAGGPTDWAGLGGTACVVDGVSDATGYKGAESSDVDLWAGEAVATGKTDIAAIQTYSHVDQTGHQWTYVAVQRATTEGSTYFTFEYNQKPNHQSRPGGNGTPASVPTRTTGDLRLMFEQQGNAQNEVLGKIVVDGMDRWVGGQWVAQTITPSAIAGLSNTATVAGLCGSAQAVPGAFMEVALDLTVLGMEPGCESGGFGTFNVRSRQSPAISSEMSDVATGTTHIMPNCGRATITKRGPSGEVVGGPALRFQISPDPRDGTGTAYVGDNVTTGLSGNEVPDADDRPGYVAFTTSRFGVYTLTEVAPPAGYLLPGDTTATVTVARYSDAPVEVVDPLGTGTVLKVDADTGKPLAGAEFSFTKTAAPYQGTVITVRDNGAGDLDPRDGYVKAGGLYTGAWEVEETDAPAGYLRGSATQTLTVSQDTPDPVLAKAFENKQNGTLVWDKVGEDGSTRLAGAHFRLDRLVGGQAVESVDITDNTGRDADDTTGGFKVSGLRFGTWRLTETQAPDGYLAADPKTVELSAQTHTLAFTFVNTENGQVTWRKVDEFGDVLHGAAFTLSQPGQSVVVTDNAGQTEYQGRDTNPAPGHFAVTGLDFGDWTLTETTVPQGYAAGAAKHLIVTASASTVDVGDVVNTQDGRVSWTKVGEDGNPLAGAEFTVATGSGQGSQSIHVTDNTGQSGYDGPDTDARTGRFALEGLDFGTWTLTESVAPLGYTGLTKPMEFTVSAQDQTVGLGAIRNAMNGRLAWSKVGEDGAPLAGATFTLTLGDQVVDVPDNTGQPGYEGADTNPSVGLFAVAGLDFGTWTLAETVVPTGYAGIEPRAVEVVPSATPILLGAIENTENGRVSWSKVGEHDELLGGAVFTLTPSEPGGQAVQVADNTGQGGYQGRDTNPVAGQFSVDGLDFGTWTLSETQPPAGYAGGAPVQLTVTAEASSVALGAVHNTEDGRITWRKTDENDQPLSGAGFTLTQDAPGTTTPGTAVAPSAQVVDVPDNTGQPGYEGSDTDQRAGYFAVAGLDFGTWTLSETTVPAGYAQAADRTVTITAQDSRHELTIVNSANGIVTWTKVGEGGEPLTGASFELSQGDQVLAVEDNTGQPGYDGFDRDPAPAAYRVVGLDFGPWTLTETQAPTGYAAGAPRTLEVGPQSPVASFGAVLNTEDGRLAWTKVGEDGTPLAGAGFTLTTPGQSVVVDDFTGQPGYQGRDRDPDAGEFLVDGLDFATWTLTETTVPSGYAAGSPVVVDVPRSAAVLHLGDIENTEDGRATWTKVGEDGTPLAGAGFTLTMGGQSIVVDDFTGQAGYAGRDTDPDAGEFAVSGLDFGTWTLSETTVPTGYTGAADRSFTVDGGHSTAELGQVVNTENGRVVWTKVDEKGARLGGAVFELRLPGKDGDQRVEVADNTGQAGYVGRDTDPTAGEFAVAGLDFGTWTLVETRAPEGYLRDTDSRPVVVDVRAGAVDAGVFVNVAIWATVSGHKSVWELDAAGQPVESDGVVDYGDTVLYGIDVTAGGSVPQTGVTVSDPLPKGISFVSGSADCQPQPCTVGYDAKTATLTWSVEEMQPGAVVTVYFLATVDAAPALPPGGTAHLRVDNVGSVGSDLAPTTPTNVVSVEASATAPPVEKPPVEKPPVVPPVEQPPFEEPQTPHGPTPVPPTAPHAPQTPALTPTPRTPLAHTGVDGLPQLLGGAALLLVVGAGLWRVAARREV</sequence>
<evidence type="ECO:0000313" key="6">
    <source>
        <dbReference type="EMBL" id="SES24848.1"/>
    </source>
</evidence>
<feature type="domain" description="SpaA-like prealbumin fold" evidence="5">
    <location>
        <begin position="776"/>
        <end position="855"/>
    </location>
</feature>
<feature type="chain" id="PRO_5011709472" evidence="3">
    <location>
        <begin position="19"/>
        <end position="1732"/>
    </location>
</feature>
<feature type="domain" description="SpaA-like prealbumin fold" evidence="5">
    <location>
        <begin position="1092"/>
        <end position="1165"/>
    </location>
</feature>
<feature type="domain" description="SpaA-like prealbumin fold" evidence="5">
    <location>
        <begin position="875"/>
        <end position="964"/>
    </location>
</feature>
<accession>A0A1H9VTJ9</accession>
<dbReference type="Gene3D" id="2.60.40.10">
    <property type="entry name" value="Immunoglobulins"/>
    <property type="match status" value="12"/>
</dbReference>
<feature type="domain" description="SpaA-like prealbumin fold" evidence="5">
    <location>
        <begin position="371"/>
        <end position="456"/>
    </location>
</feature>
<evidence type="ECO:0000259" key="4">
    <source>
        <dbReference type="Pfam" id="PF01345"/>
    </source>
</evidence>
<dbReference type="InterPro" id="IPR013783">
    <property type="entry name" value="Ig-like_fold"/>
</dbReference>
<feature type="domain" description="SpaA-like prealbumin fold" evidence="5">
    <location>
        <begin position="978"/>
        <end position="1087"/>
    </location>
</feature>
<dbReference type="Gene3D" id="2.60.40.1170">
    <property type="entry name" value="Mu homology domain, subdomain B"/>
    <property type="match status" value="1"/>
</dbReference>
<feature type="domain" description="SpaA-like prealbumin fold" evidence="5">
    <location>
        <begin position="570"/>
        <end position="653"/>
    </location>
</feature>